<dbReference type="AlphaFoldDB" id="A0A835YYX2"/>
<dbReference type="PANTHER" id="PTHR11319:SF35">
    <property type="entry name" value="OUTER MEMBRANE PROTEIN PMPC-RELATED"/>
    <property type="match status" value="1"/>
</dbReference>
<keyword evidence="1" id="KW-0812">Transmembrane</keyword>
<name>A0A835YYX2_9STRA</name>
<keyword evidence="1" id="KW-1133">Transmembrane helix</keyword>
<gene>
    <name evidence="3" type="ORF">JKP88DRAFT_182468</name>
</gene>
<sequence length="191" mass="20454">CGVGEFRDNRTGVCMCCPERTYSFDASGTCLPCPENGACPGGNALEPLPGYWRSSNESTQMHLCPLGKVSCAGGGKCQQGYTGRLCASCDRGFGTTGPLRCAKCVKPTVAFGLYLCMCIGTVIFVAITVHFTYADNVEGSNDLRPSDLIKILVLYVQYHAIIGVYFSRGLSSMSTSLGRLSWCLGLEQGRL</sequence>
<feature type="transmembrane region" description="Helical" evidence="1">
    <location>
        <begin position="148"/>
        <end position="166"/>
    </location>
</feature>
<accession>A0A835YYX2</accession>
<dbReference type="PANTHER" id="PTHR11319">
    <property type="entry name" value="G PROTEIN-COUPLED RECEPTOR-RELATED"/>
    <property type="match status" value="1"/>
</dbReference>
<feature type="non-terminal residue" evidence="3">
    <location>
        <position position="1"/>
    </location>
</feature>
<dbReference type="EMBL" id="JAFCMP010000494">
    <property type="protein sequence ID" value="KAG5179133.1"/>
    <property type="molecule type" value="Genomic_DNA"/>
</dbReference>
<feature type="transmembrane region" description="Helical" evidence="1">
    <location>
        <begin position="109"/>
        <end position="133"/>
    </location>
</feature>
<feature type="domain" description="DUF7630" evidence="2">
    <location>
        <begin position="64"/>
        <end position="104"/>
    </location>
</feature>
<proteinExistence type="predicted"/>
<comment type="caution">
    <text evidence="3">The sequence shown here is derived from an EMBL/GenBank/DDBJ whole genome shotgun (WGS) entry which is preliminary data.</text>
</comment>
<evidence type="ECO:0000256" key="1">
    <source>
        <dbReference type="SAM" id="Phobius"/>
    </source>
</evidence>
<evidence type="ECO:0000313" key="3">
    <source>
        <dbReference type="EMBL" id="KAG5179133.1"/>
    </source>
</evidence>
<organism evidence="3 4">
    <name type="scientific">Tribonema minus</name>
    <dbReference type="NCBI Taxonomy" id="303371"/>
    <lineage>
        <taxon>Eukaryota</taxon>
        <taxon>Sar</taxon>
        <taxon>Stramenopiles</taxon>
        <taxon>Ochrophyta</taxon>
        <taxon>PX clade</taxon>
        <taxon>Xanthophyceae</taxon>
        <taxon>Tribonematales</taxon>
        <taxon>Tribonemataceae</taxon>
        <taxon>Tribonema</taxon>
    </lineage>
</organism>
<keyword evidence="1" id="KW-0472">Membrane</keyword>
<dbReference type="InterPro" id="IPR056047">
    <property type="entry name" value="CRMPA-like_DUF7630"/>
</dbReference>
<dbReference type="Pfam" id="PF24633">
    <property type="entry name" value="DUF7630"/>
    <property type="match status" value="1"/>
</dbReference>
<evidence type="ECO:0000313" key="4">
    <source>
        <dbReference type="Proteomes" id="UP000664859"/>
    </source>
</evidence>
<reference evidence="3" key="1">
    <citation type="submission" date="2021-02" db="EMBL/GenBank/DDBJ databases">
        <title>First Annotated Genome of the Yellow-green Alga Tribonema minus.</title>
        <authorList>
            <person name="Mahan K.M."/>
        </authorList>
    </citation>
    <scope>NUCLEOTIDE SEQUENCE</scope>
    <source>
        <strain evidence="3">UTEX B ZZ1240</strain>
    </source>
</reference>
<dbReference type="Proteomes" id="UP000664859">
    <property type="component" value="Unassembled WGS sequence"/>
</dbReference>
<dbReference type="OrthoDB" id="548667at2759"/>
<keyword evidence="4" id="KW-1185">Reference proteome</keyword>
<protein>
    <recommendedName>
        <fullName evidence="2">DUF7630 domain-containing protein</fullName>
    </recommendedName>
</protein>
<evidence type="ECO:0000259" key="2">
    <source>
        <dbReference type="Pfam" id="PF24633"/>
    </source>
</evidence>